<feature type="domain" description="RNA polymerase sigma-70 region 3" evidence="5">
    <location>
        <begin position="92"/>
        <end position="163"/>
    </location>
</feature>
<dbReference type="Gene3D" id="1.20.140.160">
    <property type="match status" value="1"/>
</dbReference>
<sequence>MPSHEHHTNALVVEHLDVVGHQVNALLSRLPPHVHRDDLVSAGQLALVRAARSYDDSTGVPFGRWAALRIRGALIDELRSLDWATRQARDKASRLAKTSVELAGTLGRTPSREEVGAALGMTAAQVNDAQAVLDVRVLSMDAGPDESSLADSVRDTDPLPEEQLLVDERQQYLHAAVAVLPERMRQVVVGVYFEERPMAEVAAELGITQSRVSQISTEAMALMRDGINSHLDPDLVTVPERPDGAAARRRQEYYAKVAAAAAEAALVSLPSRRRSPQVRAVVRSA</sequence>
<evidence type="ECO:0000313" key="8">
    <source>
        <dbReference type="EMBL" id="GEO34279.1"/>
    </source>
</evidence>
<dbReference type="PRINTS" id="PR00046">
    <property type="entry name" value="SIGMA70FCT"/>
</dbReference>
<name>A0A512DCS7_9CELL</name>
<dbReference type="Pfam" id="PF04545">
    <property type="entry name" value="Sigma70_r4"/>
    <property type="match status" value="1"/>
</dbReference>
<dbReference type="SUPFAM" id="SSF88659">
    <property type="entry name" value="Sigma3 and sigma4 domains of RNA polymerase sigma factors"/>
    <property type="match status" value="2"/>
</dbReference>
<dbReference type="Proteomes" id="UP000321181">
    <property type="component" value="Unassembled WGS sequence"/>
</dbReference>
<feature type="domain" description="RNA polymerase sigma-70 region 4" evidence="7">
    <location>
        <begin position="177"/>
        <end position="224"/>
    </location>
</feature>
<dbReference type="Pfam" id="PF04539">
    <property type="entry name" value="Sigma70_r3"/>
    <property type="match status" value="1"/>
</dbReference>
<reference evidence="8 9" key="1">
    <citation type="submission" date="2019-07" db="EMBL/GenBank/DDBJ databases">
        <title>Whole genome shotgun sequence of Cellulomonas aerilata NBRC 106308.</title>
        <authorList>
            <person name="Hosoyama A."/>
            <person name="Uohara A."/>
            <person name="Ohji S."/>
            <person name="Ichikawa N."/>
        </authorList>
    </citation>
    <scope>NUCLEOTIDE SEQUENCE [LARGE SCALE GENOMIC DNA]</scope>
    <source>
        <strain evidence="8 9">NBRC 106308</strain>
    </source>
</reference>
<evidence type="ECO:0000256" key="3">
    <source>
        <dbReference type="ARBA" id="ARBA00023125"/>
    </source>
</evidence>
<dbReference type="EMBL" id="BJYY01000013">
    <property type="protein sequence ID" value="GEO34279.1"/>
    <property type="molecule type" value="Genomic_DNA"/>
</dbReference>
<dbReference type="PANTHER" id="PTHR30385">
    <property type="entry name" value="SIGMA FACTOR F FLAGELLAR"/>
    <property type="match status" value="1"/>
</dbReference>
<dbReference type="InterPro" id="IPR013324">
    <property type="entry name" value="RNA_pol_sigma_r3/r4-like"/>
</dbReference>
<evidence type="ECO:0000259" key="7">
    <source>
        <dbReference type="Pfam" id="PF04545"/>
    </source>
</evidence>
<comment type="caution">
    <text evidence="8">The sequence shown here is derived from an EMBL/GenBank/DDBJ whole genome shotgun (WGS) entry which is preliminary data.</text>
</comment>
<evidence type="ECO:0000256" key="2">
    <source>
        <dbReference type="ARBA" id="ARBA00023082"/>
    </source>
</evidence>
<keyword evidence="9" id="KW-1185">Reference proteome</keyword>
<dbReference type="InterPro" id="IPR007627">
    <property type="entry name" value="RNA_pol_sigma70_r2"/>
</dbReference>
<organism evidence="8 9">
    <name type="scientific">Cellulomonas aerilata</name>
    <dbReference type="NCBI Taxonomy" id="515326"/>
    <lineage>
        <taxon>Bacteria</taxon>
        <taxon>Bacillati</taxon>
        <taxon>Actinomycetota</taxon>
        <taxon>Actinomycetes</taxon>
        <taxon>Micrococcales</taxon>
        <taxon>Cellulomonadaceae</taxon>
        <taxon>Cellulomonas</taxon>
    </lineage>
</organism>
<evidence type="ECO:0000313" key="9">
    <source>
        <dbReference type="Proteomes" id="UP000321181"/>
    </source>
</evidence>
<dbReference type="AlphaFoldDB" id="A0A512DCS7"/>
<evidence type="ECO:0000256" key="1">
    <source>
        <dbReference type="ARBA" id="ARBA00023015"/>
    </source>
</evidence>
<dbReference type="GO" id="GO:0003677">
    <property type="term" value="F:DNA binding"/>
    <property type="evidence" value="ECO:0007669"/>
    <property type="project" value="UniProtKB-KW"/>
</dbReference>
<keyword evidence="4" id="KW-0804">Transcription</keyword>
<dbReference type="Pfam" id="PF04542">
    <property type="entry name" value="Sigma70_r2"/>
    <property type="match status" value="1"/>
</dbReference>
<dbReference type="PANTHER" id="PTHR30385:SF7">
    <property type="entry name" value="RNA POLYMERASE SIGMA FACTOR FLIA"/>
    <property type="match status" value="1"/>
</dbReference>
<evidence type="ECO:0000259" key="6">
    <source>
        <dbReference type="Pfam" id="PF04542"/>
    </source>
</evidence>
<dbReference type="GO" id="GO:0016987">
    <property type="term" value="F:sigma factor activity"/>
    <property type="evidence" value="ECO:0007669"/>
    <property type="project" value="UniProtKB-KW"/>
</dbReference>
<protein>
    <submittedName>
        <fullName evidence="8">RNA polymerase sigma factor</fullName>
    </submittedName>
</protein>
<dbReference type="RefSeq" id="WP_146903533.1">
    <property type="nucleotide sequence ID" value="NZ_BAAARM010000003.1"/>
</dbReference>
<dbReference type="GO" id="GO:0006352">
    <property type="term" value="P:DNA-templated transcription initiation"/>
    <property type="evidence" value="ECO:0007669"/>
    <property type="project" value="InterPro"/>
</dbReference>
<keyword evidence="3" id="KW-0238">DNA-binding</keyword>
<proteinExistence type="predicted"/>
<accession>A0A512DCS7</accession>
<dbReference type="OrthoDB" id="9799825at2"/>
<dbReference type="PIRSF" id="PIRSF000770">
    <property type="entry name" value="RNA_pol_sigma-SigE/K"/>
    <property type="match status" value="1"/>
</dbReference>
<dbReference type="Gene3D" id="1.10.1740.10">
    <property type="match status" value="1"/>
</dbReference>
<dbReference type="InterPro" id="IPR014284">
    <property type="entry name" value="RNA_pol_sigma-70_dom"/>
</dbReference>
<dbReference type="InterPro" id="IPR007624">
    <property type="entry name" value="RNA_pol_sigma70_r3"/>
</dbReference>
<evidence type="ECO:0000259" key="5">
    <source>
        <dbReference type="Pfam" id="PF04539"/>
    </source>
</evidence>
<gene>
    <name evidence="8" type="primary">whiG_1</name>
    <name evidence="8" type="ORF">CAE01nite_20040</name>
</gene>
<dbReference type="CDD" id="cd06171">
    <property type="entry name" value="Sigma70_r4"/>
    <property type="match status" value="1"/>
</dbReference>
<dbReference type="InterPro" id="IPR000943">
    <property type="entry name" value="RNA_pol_sigma70"/>
</dbReference>
<keyword evidence="1" id="KW-0805">Transcription regulation</keyword>
<dbReference type="InterPro" id="IPR007630">
    <property type="entry name" value="RNA_pol_sigma70_r4"/>
</dbReference>
<dbReference type="InterPro" id="IPR013325">
    <property type="entry name" value="RNA_pol_sigma_r2"/>
</dbReference>
<feature type="domain" description="RNA polymerase sigma-70 region 2" evidence="6">
    <location>
        <begin position="26"/>
        <end position="83"/>
    </location>
</feature>
<keyword evidence="2" id="KW-0731">Sigma factor</keyword>
<dbReference type="NCBIfam" id="TIGR02937">
    <property type="entry name" value="sigma70-ECF"/>
    <property type="match status" value="1"/>
</dbReference>
<evidence type="ECO:0000256" key="4">
    <source>
        <dbReference type="ARBA" id="ARBA00023163"/>
    </source>
</evidence>
<dbReference type="SUPFAM" id="SSF88946">
    <property type="entry name" value="Sigma2 domain of RNA polymerase sigma factors"/>
    <property type="match status" value="1"/>
</dbReference>